<keyword evidence="1" id="KW-0004">4Fe-4S</keyword>
<dbReference type="GO" id="GO:0051539">
    <property type="term" value="F:4 iron, 4 sulfur cluster binding"/>
    <property type="evidence" value="ECO:0007669"/>
    <property type="project" value="UniProtKB-KW"/>
</dbReference>
<evidence type="ECO:0000256" key="9">
    <source>
        <dbReference type="ARBA" id="ARBA00023887"/>
    </source>
</evidence>
<dbReference type="AlphaFoldDB" id="A0A0F9GF44"/>
<dbReference type="GO" id="GO:0004844">
    <property type="term" value="F:uracil DNA N-glycosylase activity"/>
    <property type="evidence" value="ECO:0007669"/>
    <property type="project" value="InterPro"/>
</dbReference>
<reference evidence="11" key="1">
    <citation type="journal article" date="2015" name="Nature">
        <title>Complex archaea that bridge the gap between prokaryotes and eukaryotes.</title>
        <authorList>
            <person name="Spang A."/>
            <person name="Saw J.H."/>
            <person name="Jorgensen S.L."/>
            <person name="Zaremba-Niedzwiedzka K."/>
            <person name="Martijn J."/>
            <person name="Lind A.E."/>
            <person name="van Eijk R."/>
            <person name="Schleper C."/>
            <person name="Guy L."/>
            <person name="Ettema T.J."/>
        </authorList>
    </citation>
    <scope>NUCLEOTIDE SEQUENCE</scope>
</reference>
<dbReference type="GO" id="GO:0046872">
    <property type="term" value="F:metal ion binding"/>
    <property type="evidence" value="ECO:0007669"/>
    <property type="project" value="UniProtKB-KW"/>
</dbReference>
<dbReference type="InterPro" id="IPR036895">
    <property type="entry name" value="Uracil-DNA_glycosylase-like_sf"/>
</dbReference>
<sequence length="220" mass="24936">MQKSQSLISHNKKIIKCKKCKRLSSYIKQVSKKKPKRYKNQKYWAKPLPGFGDTNAKVLIVGLAPAAHGGNRTGRMFTGDSSGDWVAKVLHQNGFSNKPTSTHSDDGFSLIDAYITAVLRCAPPQNKPLPSELENCSDYLRNELVLLANIKVIVCLGRIAFFRICKILDIKGEKFSHGHSFQCNEKTIICSYHPSRQNTQTGRLSWKQWNLIFKKTRELI</sequence>
<dbReference type="PANTHER" id="PTHR33693:SF3">
    <property type="entry name" value="TYPE-5 URACIL-DNA GLYCOSYLASE"/>
    <property type="match status" value="1"/>
</dbReference>
<gene>
    <name evidence="11" type="ORF">LCGC14_1835060</name>
</gene>
<keyword evidence="6" id="KW-0411">Iron-sulfur</keyword>
<evidence type="ECO:0000256" key="4">
    <source>
        <dbReference type="ARBA" id="ARBA00022801"/>
    </source>
</evidence>
<evidence type="ECO:0000256" key="6">
    <source>
        <dbReference type="ARBA" id="ARBA00023014"/>
    </source>
</evidence>
<comment type="similarity">
    <text evidence="8">Belongs to the uracil-DNA glycosylase (UDG) superfamily. Type 5 (UDGb) family.</text>
</comment>
<evidence type="ECO:0000259" key="10">
    <source>
        <dbReference type="SMART" id="SM00986"/>
    </source>
</evidence>
<dbReference type="GO" id="GO:0006284">
    <property type="term" value="P:base-excision repair"/>
    <property type="evidence" value="ECO:0007669"/>
    <property type="project" value="InterPro"/>
</dbReference>
<dbReference type="InterPro" id="IPR005122">
    <property type="entry name" value="Uracil-DNA_glycosylase-like"/>
</dbReference>
<keyword evidence="7" id="KW-0234">DNA repair</keyword>
<dbReference type="GO" id="GO:0033958">
    <property type="term" value="F:DNA-deoxyinosine glycosylase activity"/>
    <property type="evidence" value="ECO:0007669"/>
    <property type="project" value="InterPro"/>
</dbReference>
<dbReference type="SMART" id="SM00986">
    <property type="entry name" value="UDG"/>
    <property type="match status" value="1"/>
</dbReference>
<dbReference type="InterPro" id="IPR044147">
    <property type="entry name" value="UdgB-like"/>
</dbReference>
<organism evidence="11">
    <name type="scientific">marine sediment metagenome</name>
    <dbReference type="NCBI Taxonomy" id="412755"/>
    <lineage>
        <taxon>unclassified sequences</taxon>
        <taxon>metagenomes</taxon>
        <taxon>ecological metagenomes</taxon>
    </lineage>
</organism>
<feature type="domain" description="Uracil-DNA glycosylase-like" evidence="10">
    <location>
        <begin position="49"/>
        <end position="213"/>
    </location>
</feature>
<evidence type="ECO:0000256" key="7">
    <source>
        <dbReference type="ARBA" id="ARBA00023204"/>
    </source>
</evidence>
<evidence type="ECO:0000313" key="11">
    <source>
        <dbReference type="EMBL" id="KKL97378.1"/>
    </source>
</evidence>
<evidence type="ECO:0000256" key="2">
    <source>
        <dbReference type="ARBA" id="ARBA00022723"/>
    </source>
</evidence>
<dbReference type="CDD" id="cd10031">
    <property type="entry name" value="UDG-F5_TTUDGB_like"/>
    <property type="match status" value="1"/>
</dbReference>
<accession>A0A0F9GF44</accession>
<evidence type="ECO:0000256" key="5">
    <source>
        <dbReference type="ARBA" id="ARBA00023004"/>
    </source>
</evidence>
<keyword evidence="4" id="KW-0378">Hydrolase</keyword>
<dbReference type="Gene3D" id="3.40.470.10">
    <property type="entry name" value="Uracil-DNA glycosylase-like domain"/>
    <property type="match status" value="1"/>
</dbReference>
<dbReference type="SMART" id="SM00987">
    <property type="entry name" value="UreE_C"/>
    <property type="match status" value="1"/>
</dbReference>
<proteinExistence type="inferred from homology"/>
<dbReference type="EMBL" id="LAZR01018182">
    <property type="protein sequence ID" value="KKL97378.1"/>
    <property type="molecule type" value="Genomic_DNA"/>
</dbReference>
<dbReference type="InterPro" id="IPR051536">
    <property type="entry name" value="UDG_Type-4/5"/>
</dbReference>
<dbReference type="PANTHER" id="PTHR33693">
    <property type="entry name" value="TYPE-5 URACIL-DNA GLYCOSYLASE"/>
    <property type="match status" value="1"/>
</dbReference>
<protein>
    <recommendedName>
        <fullName evidence="9">Type-5 uracil-DNA glycosylase</fullName>
    </recommendedName>
</protein>
<keyword evidence="3" id="KW-0227">DNA damage</keyword>
<dbReference type="Pfam" id="PF03167">
    <property type="entry name" value="UDG"/>
    <property type="match status" value="1"/>
</dbReference>
<keyword evidence="5" id="KW-0408">Iron</keyword>
<evidence type="ECO:0000256" key="1">
    <source>
        <dbReference type="ARBA" id="ARBA00022485"/>
    </source>
</evidence>
<name>A0A0F9GF44_9ZZZZ</name>
<evidence type="ECO:0000256" key="3">
    <source>
        <dbReference type="ARBA" id="ARBA00022763"/>
    </source>
</evidence>
<evidence type="ECO:0000256" key="8">
    <source>
        <dbReference type="ARBA" id="ARBA00023779"/>
    </source>
</evidence>
<keyword evidence="2" id="KW-0479">Metal-binding</keyword>
<comment type="caution">
    <text evidence="11">The sequence shown here is derived from an EMBL/GenBank/DDBJ whole genome shotgun (WGS) entry which is preliminary data.</text>
</comment>
<dbReference type="SUPFAM" id="SSF52141">
    <property type="entry name" value="Uracil-DNA glycosylase-like"/>
    <property type="match status" value="1"/>
</dbReference>